<dbReference type="GO" id="GO:0046512">
    <property type="term" value="P:sphingosine biosynthetic process"/>
    <property type="evidence" value="ECO:0007669"/>
    <property type="project" value="TreeGrafter"/>
</dbReference>
<dbReference type="GO" id="GO:0042759">
    <property type="term" value="P:long-chain fatty acid biosynthetic process"/>
    <property type="evidence" value="ECO:0007669"/>
    <property type="project" value="TreeGrafter"/>
</dbReference>
<accession>A0A498K8Z4</accession>
<dbReference type="Pfam" id="PF04734">
    <property type="entry name" value="Ceramidase_alk"/>
    <property type="match status" value="1"/>
</dbReference>
<dbReference type="Proteomes" id="UP000290289">
    <property type="component" value="Chromosome 4"/>
</dbReference>
<dbReference type="GO" id="GO:0016020">
    <property type="term" value="C:membrane"/>
    <property type="evidence" value="ECO:0007669"/>
    <property type="project" value="GOC"/>
</dbReference>
<organism evidence="2 3">
    <name type="scientific">Malus domestica</name>
    <name type="common">Apple</name>
    <name type="synonym">Pyrus malus</name>
    <dbReference type="NCBI Taxonomy" id="3750"/>
    <lineage>
        <taxon>Eukaryota</taxon>
        <taxon>Viridiplantae</taxon>
        <taxon>Streptophyta</taxon>
        <taxon>Embryophyta</taxon>
        <taxon>Tracheophyta</taxon>
        <taxon>Spermatophyta</taxon>
        <taxon>Magnoliopsida</taxon>
        <taxon>eudicotyledons</taxon>
        <taxon>Gunneridae</taxon>
        <taxon>Pentapetalae</taxon>
        <taxon>rosids</taxon>
        <taxon>fabids</taxon>
        <taxon>Rosales</taxon>
        <taxon>Rosaceae</taxon>
        <taxon>Amygdaloideae</taxon>
        <taxon>Maleae</taxon>
        <taxon>Malus</taxon>
    </lineage>
</organism>
<evidence type="ECO:0000259" key="1">
    <source>
        <dbReference type="Pfam" id="PF04734"/>
    </source>
</evidence>
<evidence type="ECO:0000313" key="3">
    <source>
        <dbReference type="Proteomes" id="UP000290289"/>
    </source>
</evidence>
<dbReference type="EMBL" id="RDQH01000330">
    <property type="protein sequence ID" value="RXI02093.1"/>
    <property type="molecule type" value="Genomic_DNA"/>
</dbReference>
<reference evidence="2 3" key="1">
    <citation type="submission" date="2018-10" db="EMBL/GenBank/DDBJ databases">
        <title>A high-quality apple genome assembly.</title>
        <authorList>
            <person name="Hu J."/>
        </authorList>
    </citation>
    <scope>NUCLEOTIDE SEQUENCE [LARGE SCALE GENOMIC DNA]</scope>
    <source>
        <strain evidence="3">cv. HFTH1</strain>
        <tissue evidence="2">Young leaf</tissue>
    </source>
</reference>
<dbReference type="InterPro" id="IPR031329">
    <property type="entry name" value="NEUT/ALK_ceramidase_N"/>
</dbReference>
<keyword evidence="3" id="KW-1185">Reference proteome</keyword>
<name>A0A498K8Z4_MALDO</name>
<dbReference type="STRING" id="3750.A0A498K8Z4"/>
<evidence type="ECO:0000313" key="2">
    <source>
        <dbReference type="EMBL" id="RXI02093.1"/>
    </source>
</evidence>
<dbReference type="InterPro" id="IPR006823">
    <property type="entry name" value="Ceramidase_alk"/>
</dbReference>
<protein>
    <recommendedName>
        <fullName evidence="1">Neutral/alkaline non-lysosomal ceramidase N-terminal domain-containing protein</fullName>
    </recommendedName>
</protein>
<sequence length="156" mass="17845">MMGYTNDEQIASGIHFWLRAREFIVAEQRQGNRVVFVNLDACMGSQIVTIKELERLKARYINRNLRRKVFHIRMETFTQKNVAISGIDTHAVPGGYLQYVVYIVTSLGSVRQSIYVLVDGIEKTIIQAEENLLPGSFLVNKGKEFQSFYALLLTIL</sequence>
<dbReference type="GO" id="GO:0005576">
    <property type="term" value="C:extracellular region"/>
    <property type="evidence" value="ECO:0007669"/>
    <property type="project" value="TreeGrafter"/>
</dbReference>
<gene>
    <name evidence="2" type="ORF">DVH24_026623</name>
</gene>
<feature type="domain" description="Neutral/alkaline non-lysosomal ceramidase N-terminal" evidence="1">
    <location>
        <begin position="1"/>
        <end position="143"/>
    </location>
</feature>
<dbReference type="GO" id="GO:0046514">
    <property type="term" value="P:ceramide catabolic process"/>
    <property type="evidence" value="ECO:0007669"/>
    <property type="project" value="InterPro"/>
</dbReference>
<proteinExistence type="predicted"/>
<dbReference type="GO" id="GO:0017040">
    <property type="term" value="F:N-acylsphingosine amidohydrolase activity"/>
    <property type="evidence" value="ECO:0007669"/>
    <property type="project" value="InterPro"/>
</dbReference>
<dbReference type="PANTHER" id="PTHR12670:SF1">
    <property type="entry name" value="NEUTRAL CERAMIDASE"/>
    <property type="match status" value="1"/>
</dbReference>
<comment type="caution">
    <text evidence="2">The sequence shown here is derived from an EMBL/GenBank/DDBJ whole genome shotgun (WGS) entry which is preliminary data.</text>
</comment>
<dbReference type="AlphaFoldDB" id="A0A498K8Z4"/>
<dbReference type="PANTHER" id="PTHR12670">
    <property type="entry name" value="CERAMIDASE"/>
    <property type="match status" value="1"/>
</dbReference>